<dbReference type="OrthoDB" id="5358624at2"/>
<evidence type="ECO:0000313" key="2">
    <source>
        <dbReference type="Proteomes" id="UP000002407"/>
    </source>
</evidence>
<protein>
    <submittedName>
        <fullName evidence="1">Uncharacterized protein</fullName>
    </submittedName>
</protein>
<evidence type="ECO:0000313" key="1">
    <source>
        <dbReference type="EMBL" id="ABS51242.1"/>
    </source>
</evidence>
<gene>
    <name evidence="1" type="ordered locus">CHAB381_0571</name>
</gene>
<dbReference type="RefSeq" id="WP_012108446.1">
    <property type="nucleotide sequence ID" value="NC_009714.1"/>
</dbReference>
<sequence>MTFQTLQKTLLNLKDSSNLAKLLDYKNMDKFHQAIYKVANAKSLAKFLRDGHYDYIYTSKELVLKLASIYKIDINAELENAQKLNDELQKYKNSYIYIDTDFKRKNEPIFKIALMQGYRYVYFNKDELCFKSLKEQLEFISKIINNHYKNTKTLPLFGEITGYKFHHLKKDYDFDVNAKLTDKKIIRSTAWLKLA</sequence>
<name>A7I0W8_CAMHC</name>
<dbReference type="EMBL" id="CP000776">
    <property type="protein sequence ID" value="ABS51242.1"/>
    <property type="molecule type" value="Genomic_DNA"/>
</dbReference>
<dbReference type="KEGG" id="cha:CHAB381_0571"/>
<dbReference type="eggNOG" id="ENOG5033MV2">
    <property type="taxonomic scope" value="Bacteria"/>
</dbReference>
<dbReference type="HOGENOM" id="CLU_1394095_0_0_7"/>
<reference evidence="2" key="1">
    <citation type="submission" date="2007-07" db="EMBL/GenBank/DDBJ databases">
        <title>Complete genome sequence of Campylobacter hominis ATCC BAA-381, a commensal isolated from the human gastrointestinal tract.</title>
        <authorList>
            <person name="Fouts D.E."/>
            <person name="Mongodin E.F."/>
            <person name="Puiu D."/>
            <person name="Sebastian Y."/>
            <person name="Miller W.G."/>
            <person name="Mandrell R.E."/>
            <person name="Nelson K.E."/>
        </authorList>
    </citation>
    <scope>NUCLEOTIDE SEQUENCE [LARGE SCALE GENOMIC DNA]</scope>
    <source>
        <strain evidence="2">ATCC BAA-381 / LMG 19568 / NCTC 13146 / CH001A</strain>
    </source>
</reference>
<proteinExistence type="predicted"/>
<accession>A7I0W8</accession>
<keyword evidence="2" id="KW-1185">Reference proteome</keyword>
<dbReference type="AlphaFoldDB" id="A7I0W8"/>
<dbReference type="Proteomes" id="UP000002407">
    <property type="component" value="Chromosome"/>
</dbReference>
<organism evidence="1 2">
    <name type="scientific">Campylobacter hominis (strain ATCC BAA-381 / DSM 21671 / CCUG 45161 / LMG 19568 / NCTC 13146 / CH001A)</name>
    <dbReference type="NCBI Taxonomy" id="360107"/>
    <lineage>
        <taxon>Bacteria</taxon>
        <taxon>Pseudomonadati</taxon>
        <taxon>Campylobacterota</taxon>
        <taxon>Epsilonproteobacteria</taxon>
        <taxon>Campylobacterales</taxon>
        <taxon>Campylobacteraceae</taxon>
        <taxon>Campylobacter</taxon>
    </lineage>
</organism>